<evidence type="ECO:0000259" key="8">
    <source>
        <dbReference type="PROSITE" id="PS50111"/>
    </source>
</evidence>
<feature type="domain" description="HAMP" evidence="9">
    <location>
        <begin position="203"/>
        <end position="257"/>
    </location>
</feature>
<protein>
    <submittedName>
        <fullName evidence="10">Methyl-accepting chemotaxis protein</fullName>
    </submittedName>
</protein>
<organism evidence="10 11">
    <name type="scientific">Cohnella suwonensis</name>
    <dbReference type="NCBI Taxonomy" id="696072"/>
    <lineage>
        <taxon>Bacteria</taxon>
        <taxon>Bacillati</taxon>
        <taxon>Bacillota</taxon>
        <taxon>Bacilli</taxon>
        <taxon>Bacillales</taxon>
        <taxon>Paenibacillaceae</taxon>
        <taxon>Cohnella</taxon>
    </lineage>
</organism>
<keyword evidence="11" id="KW-1185">Reference proteome</keyword>
<feature type="domain" description="Methyl-accepting transducer" evidence="8">
    <location>
        <begin position="276"/>
        <end position="512"/>
    </location>
</feature>
<dbReference type="EMBL" id="JBHSMH010000036">
    <property type="protein sequence ID" value="MFC5469480.1"/>
    <property type="molecule type" value="Genomic_DNA"/>
</dbReference>
<reference evidence="11" key="1">
    <citation type="journal article" date="2019" name="Int. J. Syst. Evol. Microbiol.">
        <title>The Global Catalogue of Microorganisms (GCM) 10K type strain sequencing project: providing services to taxonomists for standard genome sequencing and annotation.</title>
        <authorList>
            <consortium name="The Broad Institute Genomics Platform"/>
            <consortium name="The Broad Institute Genome Sequencing Center for Infectious Disease"/>
            <person name="Wu L."/>
            <person name="Ma J."/>
        </authorList>
    </citation>
    <scope>NUCLEOTIDE SEQUENCE [LARGE SCALE GENOMIC DNA]</scope>
    <source>
        <strain evidence="11">CCUG 57113</strain>
    </source>
</reference>
<feature type="transmembrane region" description="Helical" evidence="7">
    <location>
        <begin position="181"/>
        <end position="202"/>
    </location>
</feature>
<keyword evidence="7" id="KW-1133">Transmembrane helix</keyword>
<evidence type="ECO:0000256" key="5">
    <source>
        <dbReference type="ARBA" id="ARBA00029447"/>
    </source>
</evidence>
<dbReference type="Proteomes" id="UP001596105">
    <property type="component" value="Unassembled WGS sequence"/>
</dbReference>
<comment type="similarity">
    <text evidence="5">Belongs to the methyl-accepting chemotaxis (MCP) protein family.</text>
</comment>
<comment type="subcellular location">
    <subcellularLocation>
        <location evidence="1">Cell membrane</location>
    </subcellularLocation>
</comment>
<dbReference type="Pfam" id="PF00015">
    <property type="entry name" value="MCPsignal"/>
    <property type="match status" value="1"/>
</dbReference>
<dbReference type="PROSITE" id="PS50885">
    <property type="entry name" value="HAMP"/>
    <property type="match status" value="1"/>
</dbReference>
<keyword evidence="2" id="KW-1003">Cell membrane</keyword>
<evidence type="ECO:0000256" key="2">
    <source>
        <dbReference type="ARBA" id="ARBA00022475"/>
    </source>
</evidence>
<keyword evidence="3 7" id="KW-0472">Membrane</keyword>
<dbReference type="RefSeq" id="WP_209750380.1">
    <property type="nucleotide sequence ID" value="NZ_JBHSMH010000036.1"/>
</dbReference>
<dbReference type="SMART" id="SM00304">
    <property type="entry name" value="HAMP"/>
    <property type="match status" value="1"/>
</dbReference>
<dbReference type="SMART" id="SM00283">
    <property type="entry name" value="MA"/>
    <property type="match status" value="1"/>
</dbReference>
<evidence type="ECO:0000256" key="6">
    <source>
        <dbReference type="PROSITE-ProRule" id="PRU00284"/>
    </source>
</evidence>
<dbReference type="CDD" id="cd06225">
    <property type="entry name" value="HAMP"/>
    <property type="match status" value="1"/>
</dbReference>
<dbReference type="CDD" id="cd11386">
    <property type="entry name" value="MCP_signal"/>
    <property type="match status" value="1"/>
</dbReference>
<dbReference type="Gene3D" id="6.10.340.10">
    <property type="match status" value="1"/>
</dbReference>
<gene>
    <name evidence="10" type="ORF">ACFPPD_12175</name>
</gene>
<proteinExistence type="inferred from homology"/>
<evidence type="ECO:0000259" key="9">
    <source>
        <dbReference type="PROSITE" id="PS50885"/>
    </source>
</evidence>
<dbReference type="PRINTS" id="PR00260">
    <property type="entry name" value="CHEMTRNSDUCR"/>
</dbReference>
<accession>A0ABW0LW66</accession>
<dbReference type="InterPro" id="IPR004089">
    <property type="entry name" value="MCPsignal_dom"/>
</dbReference>
<evidence type="ECO:0000256" key="3">
    <source>
        <dbReference type="ARBA" id="ARBA00023136"/>
    </source>
</evidence>
<dbReference type="SUPFAM" id="SSF58104">
    <property type="entry name" value="Methyl-accepting chemotaxis protein (MCP) signaling domain"/>
    <property type="match status" value="1"/>
</dbReference>
<sequence>MKIRMKLLLSFTLLIALLFSLGFYSFDQSKNTHSAYEKMLQKDELRFMLKSVQNALSGMSNDERAFLMTGDSEYSSGLNAKKNLVPGLVAAMKKSPSSDESDLPAIGKIESLYAAYAGFSEQTVGFMEAGKADQAKAVHFEKERIPLKQLTPQVETLLGKLNAELKQDVADRKKENDRQNVVMLLIFSSSVIAAVAIGFVLIRSITKPLKQMDKQMKGIADGDGDLSQEIVLRSKDEIAGLADTFNRMVRNLRNILSRAQETAIMVAASSEQLTASAEQTTLATEQIVEATNSITSSAEKEQQFVSETVEAMQQMSSGIQEVAVSNEEISRLARAASGASADGKNAAADVLSEMKELDDSVSAAERAIRSLGGRSKQINGISGVITDLANRTNLLSLNAGIEAARAGEHGRGFAVVAVEIRKLAEQSKTSAEQITELIGEIVSDTARAVEAMTYGAEKVALGLAKAESVNQVFTEIESNVSAVGMQVEQTSETSLRLADSGRQIVTMVEGVSDASHEVVSSCKNNSASTEEQLATMEEISSSSQALSKLAEDLHGMLSRFKLG</sequence>
<dbReference type="Gene3D" id="1.10.287.950">
    <property type="entry name" value="Methyl-accepting chemotaxis protein"/>
    <property type="match status" value="1"/>
</dbReference>
<evidence type="ECO:0000256" key="7">
    <source>
        <dbReference type="SAM" id="Phobius"/>
    </source>
</evidence>
<dbReference type="PANTHER" id="PTHR32089">
    <property type="entry name" value="METHYL-ACCEPTING CHEMOTAXIS PROTEIN MCPB"/>
    <property type="match status" value="1"/>
</dbReference>
<dbReference type="PANTHER" id="PTHR32089:SF112">
    <property type="entry name" value="LYSOZYME-LIKE PROTEIN-RELATED"/>
    <property type="match status" value="1"/>
</dbReference>
<name>A0ABW0LW66_9BACL</name>
<dbReference type="InterPro" id="IPR004090">
    <property type="entry name" value="Chemotax_Me-accpt_rcpt"/>
</dbReference>
<keyword evidence="4 6" id="KW-0807">Transducer</keyword>
<dbReference type="InterPro" id="IPR003660">
    <property type="entry name" value="HAMP_dom"/>
</dbReference>
<evidence type="ECO:0000256" key="1">
    <source>
        <dbReference type="ARBA" id="ARBA00004236"/>
    </source>
</evidence>
<dbReference type="Pfam" id="PF00672">
    <property type="entry name" value="HAMP"/>
    <property type="match status" value="1"/>
</dbReference>
<dbReference type="PROSITE" id="PS50111">
    <property type="entry name" value="CHEMOTAXIS_TRANSDUC_2"/>
    <property type="match status" value="1"/>
</dbReference>
<evidence type="ECO:0000313" key="11">
    <source>
        <dbReference type="Proteomes" id="UP001596105"/>
    </source>
</evidence>
<evidence type="ECO:0000313" key="10">
    <source>
        <dbReference type="EMBL" id="MFC5469480.1"/>
    </source>
</evidence>
<keyword evidence="7" id="KW-0812">Transmembrane</keyword>
<evidence type="ECO:0000256" key="4">
    <source>
        <dbReference type="ARBA" id="ARBA00023224"/>
    </source>
</evidence>
<comment type="caution">
    <text evidence="10">The sequence shown here is derived from an EMBL/GenBank/DDBJ whole genome shotgun (WGS) entry which is preliminary data.</text>
</comment>